<dbReference type="GO" id="GO:0102193">
    <property type="term" value="F:protein-ribulosamine 3-kinase activity"/>
    <property type="evidence" value="ECO:0007669"/>
    <property type="project" value="UniProtKB-EC"/>
</dbReference>
<sequence length="357" mass="38566">MPLDIDPAILRALQTTLKIDQSAATLSKHGGSGFAETLRISTPTTSIFVKTATSPGAAVMFEGEHASLNAIHDAVPSLCPKAYAWGKLDKRDGYFLATEFLDLGGRRLTTASSGTSDGSGLSLAQKMAKLHSTPAPIPEGYDMPMFGFPVTTCCGDTPQDNSFRESWANFFAENRLLMILQRSEKNNGKDAELRKVVERTATEVVPRLLGEGHLGGKEGIKPVVVHGDLWSGNKGKGSFVGRDGAGPDQPGPVEEVVFDPSAVYAHNEYEIGIQMMFGGFGSAHFKEYHELVPKTEPAEEYEVSEDAAGAACADKEQDRVALYESYHHLNHHSIFGGGYKSGAMNILKRLIKKYGNT</sequence>
<keyword evidence="3" id="KW-0808">Transferase</keyword>
<dbReference type="RefSeq" id="XP_018004483.1">
    <property type="nucleotide sequence ID" value="XM_018148922.1"/>
</dbReference>
<dbReference type="GO" id="GO:0016301">
    <property type="term" value="F:kinase activity"/>
    <property type="evidence" value="ECO:0007669"/>
    <property type="project" value="UniProtKB-KW"/>
</dbReference>
<comment type="catalytic activity">
    <reaction evidence="2">
        <text>N(6)-D-ribulosyl-L-lysyl-[protein] + ATP = N(6)-(3-O-phospho-D-ribulosyl)-L-lysyl-[protein] + ADP + H(+)</text>
        <dbReference type="Rhea" id="RHEA:48432"/>
        <dbReference type="Rhea" id="RHEA-COMP:12103"/>
        <dbReference type="Rhea" id="RHEA-COMP:12104"/>
        <dbReference type="ChEBI" id="CHEBI:15378"/>
        <dbReference type="ChEBI" id="CHEBI:30616"/>
        <dbReference type="ChEBI" id="CHEBI:90418"/>
        <dbReference type="ChEBI" id="CHEBI:90420"/>
        <dbReference type="ChEBI" id="CHEBI:456216"/>
        <dbReference type="EC" id="2.7.1.172"/>
    </reaction>
    <physiologicalReaction direction="left-to-right" evidence="2">
        <dbReference type="Rhea" id="RHEA:48433"/>
    </physiologicalReaction>
</comment>
<dbReference type="OrthoDB" id="5772781at2759"/>
<dbReference type="InterPro" id="IPR011009">
    <property type="entry name" value="Kinase-like_dom_sf"/>
</dbReference>
<dbReference type="Gene3D" id="3.30.200.20">
    <property type="entry name" value="Phosphorylase Kinase, domain 1"/>
    <property type="match status" value="1"/>
</dbReference>
<evidence type="ECO:0000256" key="2">
    <source>
        <dbReference type="ARBA" id="ARBA00048655"/>
    </source>
</evidence>
<dbReference type="PANTHER" id="PTHR12149:SF8">
    <property type="entry name" value="PROTEIN-RIBULOSAMINE 3-KINASE"/>
    <property type="match status" value="1"/>
</dbReference>
<dbReference type="Gene3D" id="3.90.1200.10">
    <property type="match status" value="1"/>
</dbReference>
<comment type="caution">
    <text evidence="3">The sequence shown here is derived from an EMBL/GenBank/DDBJ whole genome shotgun (WGS) entry which is preliminary data.</text>
</comment>
<dbReference type="VEuPathDB" id="FungiDB:AB675_8474"/>
<reference evidence="3 4" key="1">
    <citation type="submission" date="2015-06" db="EMBL/GenBank/DDBJ databases">
        <title>Draft genome of the ant-associated black yeast Phialophora attae CBS 131958.</title>
        <authorList>
            <person name="Moreno L.F."/>
            <person name="Stielow B.J."/>
            <person name="de Hoog S."/>
            <person name="Vicente V.A."/>
            <person name="Weiss V.A."/>
            <person name="de Vries M."/>
            <person name="Cruz L.M."/>
            <person name="Souza E.M."/>
        </authorList>
    </citation>
    <scope>NUCLEOTIDE SEQUENCE [LARGE SCALE GENOMIC DNA]</scope>
    <source>
        <strain evidence="3 4">CBS 131958</strain>
    </source>
</reference>
<gene>
    <name evidence="3" type="ORF">AB675_8474</name>
</gene>
<dbReference type="InterPro" id="IPR016477">
    <property type="entry name" value="Fructo-/Ketosamine-3-kinase"/>
</dbReference>
<protein>
    <recommendedName>
        <fullName evidence="1">protein-ribulosamine 3-kinase</fullName>
        <ecNumber evidence="1">2.7.1.172</ecNumber>
    </recommendedName>
</protein>
<accession>A0A0N1HFI2</accession>
<proteinExistence type="predicted"/>
<dbReference type="Pfam" id="PF03881">
    <property type="entry name" value="Fructosamin_kin"/>
    <property type="match status" value="1"/>
</dbReference>
<dbReference type="PANTHER" id="PTHR12149">
    <property type="entry name" value="FRUCTOSAMINE 3 KINASE-RELATED PROTEIN"/>
    <property type="match status" value="1"/>
</dbReference>
<dbReference type="AlphaFoldDB" id="A0A0N1HFI2"/>
<dbReference type="FunFam" id="3.90.1200.10:FF:000018">
    <property type="entry name" value="Fructosamine-3-kinase, putative"/>
    <property type="match status" value="1"/>
</dbReference>
<keyword evidence="4" id="KW-1185">Reference proteome</keyword>
<dbReference type="SUPFAM" id="SSF56112">
    <property type="entry name" value="Protein kinase-like (PK-like)"/>
    <property type="match status" value="1"/>
</dbReference>
<organism evidence="3 4">
    <name type="scientific">Cyphellophora attinorum</name>
    <dbReference type="NCBI Taxonomy" id="1664694"/>
    <lineage>
        <taxon>Eukaryota</taxon>
        <taxon>Fungi</taxon>
        <taxon>Dikarya</taxon>
        <taxon>Ascomycota</taxon>
        <taxon>Pezizomycotina</taxon>
        <taxon>Eurotiomycetes</taxon>
        <taxon>Chaetothyriomycetidae</taxon>
        <taxon>Chaetothyriales</taxon>
        <taxon>Cyphellophoraceae</taxon>
        <taxon>Cyphellophora</taxon>
    </lineage>
</organism>
<evidence type="ECO:0000313" key="3">
    <source>
        <dbReference type="EMBL" id="KPI44520.1"/>
    </source>
</evidence>
<evidence type="ECO:0000256" key="1">
    <source>
        <dbReference type="ARBA" id="ARBA00011961"/>
    </source>
</evidence>
<dbReference type="GeneID" id="28740802"/>
<dbReference type="EMBL" id="LFJN01000003">
    <property type="protein sequence ID" value="KPI44520.1"/>
    <property type="molecule type" value="Genomic_DNA"/>
</dbReference>
<name>A0A0N1HFI2_9EURO</name>
<evidence type="ECO:0000313" key="4">
    <source>
        <dbReference type="Proteomes" id="UP000038010"/>
    </source>
</evidence>
<keyword evidence="3" id="KW-0418">Kinase</keyword>
<dbReference type="EC" id="2.7.1.172" evidence="1"/>
<dbReference type="Proteomes" id="UP000038010">
    <property type="component" value="Unassembled WGS sequence"/>
</dbReference>